<protein>
    <submittedName>
        <fullName evidence="2">Uncharacterized protein</fullName>
    </submittedName>
</protein>
<dbReference type="Proteomes" id="UP000293345">
    <property type="component" value="Unassembled WGS sequence"/>
</dbReference>
<accession>A0A4Q2JZ63</accession>
<gene>
    <name evidence="2" type="ORF">ET524_06980</name>
</gene>
<dbReference type="EMBL" id="SDPW01000001">
    <property type="protein sequence ID" value="RXZ54246.1"/>
    <property type="molecule type" value="Genomic_DNA"/>
</dbReference>
<keyword evidence="3" id="KW-1185">Reference proteome</keyword>
<keyword evidence="1" id="KW-0812">Transmembrane</keyword>
<reference evidence="2 3" key="1">
    <citation type="submission" date="2019-01" db="EMBL/GenBank/DDBJ databases">
        <title>Senegalimassilia sp. nov. KGMB04484 isolated human feces.</title>
        <authorList>
            <person name="Han K.-I."/>
            <person name="Kim J.-S."/>
            <person name="Lee K.C."/>
            <person name="Suh M.K."/>
            <person name="Eom M.K."/>
            <person name="Lee J.H."/>
            <person name="Park S.-H."/>
            <person name="Kang S.W."/>
            <person name="Park J.-E."/>
            <person name="Oh B.S."/>
            <person name="Yu S.Y."/>
            <person name="Choi S.-H."/>
            <person name="Lee D.H."/>
            <person name="Yoon H."/>
            <person name="Kim B.-Y."/>
            <person name="Lee J.H."/>
            <person name="Lee J.-S."/>
        </authorList>
    </citation>
    <scope>NUCLEOTIDE SEQUENCE [LARGE SCALE GENOMIC DNA]</scope>
    <source>
        <strain evidence="2 3">KGMB04484</strain>
    </source>
</reference>
<evidence type="ECO:0000256" key="1">
    <source>
        <dbReference type="SAM" id="Phobius"/>
    </source>
</evidence>
<dbReference type="OrthoDB" id="3174381at2"/>
<dbReference type="AlphaFoldDB" id="A0A4Q2JZ63"/>
<keyword evidence="1" id="KW-1133">Transmembrane helix</keyword>
<feature type="transmembrane region" description="Helical" evidence="1">
    <location>
        <begin position="46"/>
        <end position="70"/>
    </location>
</feature>
<organism evidence="2 3">
    <name type="scientific">Senegalimassilia faecalis</name>
    <dbReference type="NCBI Taxonomy" id="2509433"/>
    <lineage>
        <taxon>Bacteria</taxon>
        <taxon>Bacillati</taxon>
        <taxon>Actinomycetota</taxon>
        <taxon>Coriobacteriia</taxon>
        <taxon>Coriobacteriales</taxon>
        <taxon>Coriobacteriaceae</taxon>
        <taxon>Senegalimassilia</taxon>
    </lineage>
</organism>
<evidence type="ECO:0000313" key="2">
    <source>
        <dbReference type="EMBL" id="RXZ54246.1"/>
    </source>
</evidence>
<name>A0A4Q2JZ63_9ACTN</name>
<sequence length="103" mass="10171">MSSKLPGAGMLLVAAAVFTAFIGTLLGAAAQVVCSCMARAGRRASWNLVGAAAACGAVVMVLTVLMFAAINTASPNLAAVGGLFALDAAVNVAMLLVAARFTK</sequence>
<evidence type="ECO:0000313" key="3">
    <source>
        <dbReference type="Proteomes" id="UP000293345"/>
    </source>
</evidence>
<proteinExistence type="predicted"/>
<keyword evidence="1" id="KW-0472">Membrane</keyword>
<feature type="transmembrane region" description="Helical" evidence="1">
    <location>
        <begin position="77"/>
        <end position="99"/>
    </location>
</feature>
<comment type="caution">
    <text evidence="2">The sequence shown here is derived from an EMBL/GenBank/DDBJ whole genome shotgun (WGS) entry which is preliminary data.</text>
</comment>